<protein>
    <submittedName>
        <fullName evidence="1">Uncharacterized protein</fullName>
    </submittedName>
</protein>
<dbReference type="Proteomes" id="UP000015105">
    <property type="component" value="Chromosome 2D"/>
</dbReference>
<accession>A0A453CGA8</accession>
<reference evidence="2" key="2">
    <citation type="journal article" date="2017" name="Nat. Plants">
        <title>The Aegilops tauschii genome reveals multiple impacts of transposons.</title>
        <authorList>
            <person name="Zhao G."/>
            <person name="Zou C."/>
            <person name="Li K."/>
            <person name="Wang K."/>
            <person name="Li T."/>
            <person name="Gao L."/>
            <person name="Zhang X."/>
            <person name="Wang H."/>
            <person name="Yang Z."/>
            <person name="Liu X."/>
            <person name="Jiang W."/>
            <person name="Mao L."/>
            <person name="Kong X."/>
            <person name="Jiao Y."/>
            <person name="Jia J."/>
        </authorList>
    </citation>
    <scope>NUCLEOTIDE SEQUENCE [LARGE SCALE GENOMIC DNA]</scope>
    <source>
        <strain evidence="2">cv. AL8/78</strain>
    </source>
</reference>
<sequence>PMRMVQGRTKAPTPWLLLLRQPTPLRSSSLPLRPWRRPLGSHCHC</sequence>
<evidence type="ECO:0000313" key="2">
    <source>
        <dbReference type="Proteomes" id="UP000015105"/>
    </source>
</evidence>
<name>A0A453CGA8_AEGTS</name>
<reference evidence="1" key="4">
    <citation type="submission" date="2019-03" db="UniProtKB">
        <authorList>
            <consortium name="EnsemblPlants"/>
        </authorList>
    </citation>
    <scope>IDENTIFICATION</scope>
</reference>
<reference evidence="1" key="3">
    <citation type="journal article" date="2017" name="Nature">
        <title>Genome sequence of the progenitor of the wheat D genome Aegilops tauschii.</title>
        <authorList>
            <person name="Luo M.C."/>
            <person name="Gu Y.Q."/>
            <person name="Puiu D."/>
            <person name="Wang H."/>
            <person name="Twardziok S.O."/>
            <person name="Deal K.R."/>
            <person name="Huo N."/>
            <person name="Zhu T."/>
            <person name="Wang L."/>
            <person name="Wang Y."/>
            <person name="McGuire P.E."/>
            <person name="Liu S."/>
            <person name="Long H."/>
            <person name="Ramasamy R.K."/>
            <person name="Rodriguez J.C."/>
            <person name="Van S.L."/>
            <person name="Yuan L."/>
            <person name="Wang Z."/>
            <person name="Xia Z."/>
            <person name="Xiao L."/>
            <person name="Anderson O.D."/>
            <person name="Ouyang S."/>
            <person name="Liang Y."/>
            <person name="Zimin A.V."/>
            <person name="Pertea G."/>
            <person name="Qi P."/>
            <person name="Bennetzen J.L."/>
            <person name="Dai X."/>
            <person name="Dawson M.W."/>
            <person name="Muller H.G."/>
            <person name="Kugler K."/>
            <person name="Rivarola-Duarte L."/>
            <person name="Spannagl M."/>
            <person name="Mayer K.F.X."/>
            <person name="Lu F.H."/>
            <person name="Bevan M.W."/>
            <person name="Leroy P."/>
            <person name="Li P."/>
            <person name="You F.M."/>
            <person name="Sun Q."/>
            <person name="Liu Z."/>
            <person name="Lyons E."/>
            <person name="Wicker T."/>
            <person name="Salzberg S.L."/>
            <person name="Devos K.M."/>
            <person name="Dvorak J."/>
        </authorList>
    </citation>
    <scope>NUCLEOTIDE SEQUENCE [LARGE SCALE GENOMIC DNA]</scope>
    <source>
        <strain evidence="1">cv. AL8/78</strain>
    </source>
</reference>
<dbReference type="AlphaFoldDB" id="A0A453CGA8"/>
<keyword evidence="2" id="KW-1185">Reference proteome</keyword>
<evidence type="ECO:0000313" key="1">
    <source>
        <dbReference type="EnsemblPlants" id="AET2Gv20834900.3"/>
    </source>
</evidence>
<dbReference type="EnsemblPlants" id="AET2Gv20834900.3">
    <property type="protein sequence ID" value="AET2Gv20834900.3"/>
    <property type="gene ID" value="AET2Gv20834900"/>
</dbReference>
<dbReference type="Gramene" id="AET2Gv20834900.3">
    <property type="protein sequence ID" value="AET2Gv20834900.3"/>
    <property type="gene ID" value="AET2Gv20834900"/>
</dbReference>
<proteinExistence type="predicted"/>
<reference evidence="2" key="1">
    <citation type="journal article" date="2014" name="Science">
        <title>Ancient hybridizations among the ancestral genomes of bread wheat.</title>
        <authorList>
            <consortium name="International Wheat Genome Sequencing Consortium,"/>
            <person name="Marcussen T."/>
            <person name="Sandve S.R."/>
            <person name="Heier L."/>
            <person name="Spannagl M."/>
            <person name="Pfeifer M."/>
            <person name="Jakobsen K.S."/>
            <person name="Wulff B.B."/>
            <person name="Steuernagel B."/>
            <person name="Mayer K.F."/>
            <person name="Olsen O.A."/>
        </authorList>
    </citation>
    <scope>NUCLEOTIDE SEQUENCE [LARGE SCALE GENOMIC DNA]</scope>
    <source>
        <strain evidence="2">cv. AL8/78</strain>
    </source>
</reference>
<reference evidence="1" key="5">
    <citation type="journal article" date="2021" name="G3 (Bethesda)">
        <title>Aegilops tauschii genome assembly Aet v5.0 features greater sequence contiguity and improved annotation.</title>
        <authorList>
            <person name="Wang L."/>
            <person name="Zhu T."/>
            <person name="Rodriguez J.C."/>
            <person name="Deal K.R."/>
            <person name="Dubcovsky J."/>
            <person name="McGuire P.E."/>
            <person name="Lux T."/>
            <person name="Spannagl M."/>
            <person name="Mayer K.F.X."/>
            <person name="Baldrich P."/>
            <person name="Meyers B.C."/>
            <person name="Huo N."/>
            <person name="Gu Y.Q."/>
            <person name="Zhou H."/>
            <person name="Devos K.M."/>
            <person name="Bennetzen J.L."/>
            <person name="Unver T."/>
            <person name="Budak H."/>
            <person name="Gulick P.J."/>
            <person name="Galiba G."/>
            <person name="Kalapos B."/>
            <person name="Nelson D.R."/>
            <person name="Li P."/>
            <person name="You F.M."/>
            <person name="Luo M.C."/>
            <person name="Dvorak J."/>
        </authorList>
    </citation>
    <scope>NUCLEOTIDE SEQUENCE [LARGE SCALE GENOMIC DNA]</scope>
    <source>
        <strain evidence="1">cv. AL8/78</strain>
    </source>
</reference>
<organism evidence="1 2">
    <name type="scientific">Aegilops tauschii subsp. strangulata</name>
    <name type="common">Goatgrass</name>
    <dbReference type="NCBI Taxonomy" id="200361"/>
    <lineage>
        <taxon>Eukaryota</taxon>
        <taxon>Viridiplantae</taxon>
        <taxon>Streptophyta</taxon>
        <taxon>Embryophyta</taxon>
        <taxon>Tracheophyta</taxon>
        <taxon>Spermatophyta</taxon>
        <taxon>Magnoliopsida</taxon>
        <taxon>Liliopsida</taxon>
        <taxon>Poales</taxon>
        <taxon>Poaceae</taxon>
        <taxon>BOP clade</taxon>
        <taxon>Pooideae</taxon>
        <taxon>Triticodae</taxon>
        <taxon>Triticeae</taxon>
        <taxon>Triticinae</taxon>
        <taxon>Aegilops</taxon>
    </lineage>
</organism>